<dbReference type="EMBL" id="VDEP01000079">
    <property type="protein sequence ID" value="KAA1132505.1"/>
    <property type="molecule type" value="Genomic_DNA"/>
</dbReference>
<proteinExistence type="predicted"/>
<evidence type="ECO:0000313" key="2">
    <source>
        <dbReference type="Proteomes" id="UP000325313"/>
    </source>
</evidence>
<accession>A0A5B0S534</accession>
<reference evidence="1 2" key="1">
    <citation type="submission" date="2019-05" db="EMBL/GenBank/DDBJ databases">
        <title>Emergence of the Ug99 lineage of the wheat stem rust pathogen through somatic hybridization.</title>
        <authorList>
            <person name="Li F."/>
            <person name="Upadhyaya N.M."/>
            <person name="Sperschneider J."/>
            <person name="Matny O."/>
            <person name="Nguyen-Phuc H."/>
            <person name="Mago R."/>
            <person name="Raley C."/>
            <person name="Miller M.E."/>
            <person name="Silverstein K.A.T."/>
            <person name="Henningsen E."/>
            <person name="Hirsch C.D."/>
            <person name="Visser B."/>
            <person name="Pretorius Z.A."/>
            <person name="Steffenson B.J."/>
            <person name="Schwessinger B."/>
            <person name="Dodds P.N."/>
            <person name="Figueroa M."/>
        </authorList>
    </citation>
    <scope>NUCLEOTIDE SEQUENCE [LARGE SCALE GENOMIC DNA]</scope>
    <source>
        <strain evidence="1 2">Ug99</strain>
    </source>
</reference>
<organism evidence="1 2">
    <name type="scientific">Puccinia graminis f. sp. tritici</name>
    <dbReference type="NCBI Taxonomy" id="56615"/>
    <lineage>
        <taxon>Eukaryota</taxon>
        <taxon>Fungi</taxon>
        <taxon>Dikarya</taxon>
        <taxon>Basidiomycota</taxon>
        <taxon>Pucciniomycotina</taxon>
        <taxon>Pucciniomycetes</taxon>
        <taxon>Pucciniales</taxon>
        <taxon>Pucciniaceae</taxon>
        <taxon>Puccinia</taxon>
    </lineage>
</organism>
<evidence type="ECO:0000313" key="1">
    <source>
        <dbReference type="EMBL" id="KAA1132505.1"/>
    </source>
</evidence>
<gene>
    <name evidence="1" type="ORF">PGTUg99_007561</name>
</gene>
<comment type="caution">
    <text evidence="1">The sequence shown here is derived from an EMBL/GenBank/DDBJ whole genome shotgun (WGS) entry which is preliminary data.</text>
</comment>
<dbReference type="Proteomes" id="UP000325313">
    <property type="component" value="Unassembled WGS sequence"/>
</dbReference>
<protein>
    <submittedName>
        <fullName evidence="1">Uncharacterized protein</fullName>
    </submittedName>
</protein>
<sequence>MVVSTVQGQRAAQLPVARLQRPVCKSGTPKCCATDIPENHQKAGVPYLLISFTHSRVRLAAAITNCLFNL</sequence>
<name>A0A5B0S534_PUCGR</name>
<dbReference type="AlphaFoldDB" id="A0A5B0S534"/>